<dbReference type="EMBL" id="CP001032">
    <property type="protein sequence ID" value="ACB73762.1"/>
    <property type="molecule type" value="Genomic_DNA"/>
</dbReference>
<keyword evidence="2" id="KW-0732">Signal</keyword>
<evidence type="ECO:0008006" key="5">
    <source>
        <dbReference type="Google" id="ProtNLM"/>
    </source>
</evidence>
<accession>B1ZRR9</accession>
<dbReference type="RefSeq" id="WP_012373300.1">
    <property type="nucleotide sequence ID" value="NC_010571.1"/>
</dbReference>
<feature type="chain" id="PRO_5002774399" description="YXWGXW repeat-containing protein" evidence="2">
    <location>
        <begin position="21"/>
        <end position="203"/>
    </location>
</feature>
<dbReference type="AlphaFoldDB" id="B1ZRR9"/>
<name>B1ZRR9_OPITP</name>
<sequence>MNAKIILIALACGAPLAAFAGTHVSVGVTIGRPAPIIIARPPPVRVSEARTLPPTPDYVWIEGHYTWQNQQWVWIPAAWVQPPQPSAVWVAPRWDAAAQSWTDGYWQVTQTQPTTPPPPVAVAAPTGPTVVITTPPPPPRREHRGYRPGRAYVWIDGYWALRHGHHVWVSGYWTRPPHGHGHWVAPRWDHRGGSYVFIEGFWR</sequence>
<evidence type="ECO:0000313" key="4">
    <source>
        <dbReference type="Proteomes" id="UP000007013"/>
    </source>
</evidence>
<protein>
    <recommendedName>
        <fullName evidence="5">YXWGXW repeat-containing protein</fullName>
    </recommendedName>
</protein>
<gene>
    <name evidence="3" type="ordered locus">Oter_0472</name>
</gene>
<reference evidence="3 4" key="1">
    <citation type="journal article" date="2011" name="J. Bacteriol.">
        <title>Genome sequence of the verrucomicrobium Opitutus terrae PB90-1, an abundant inhabitant of rice paddy soil ecosystems.</title>
        <authorList>
            <person name="van Passel M.W."/>
            <person name="Kant R."/>
            <person name="Palva A."/>
            <person name="Copeland A."/>
            <person name="Lucas S."/>
            <person name="Lapidus A."/>
            <person name="Glavina del Rio T."/>
            <person name="Pitluck S."/>
            <person name="Goltsman E."/>
            <person name="Clum A."/>
            <person name="Sun H."/>
            <person name="Schmutz J."/>
            <person name="Larimer F.W."/>
            <person name="Land M.L."/>
            <person name="Hauser L."/>
            <person name="Kyrpides N."/>
            <person name="Mikhailova N."/>
            <person name="Richardson P.P."/>
            <person name="Janssen P.H."/>
            <person name="de Vos W.M."/>
            <person name="Smidt H."/>
        </authorList>
    </citation>
    <scope>NUCLEOTIDE SEQUENCE [LARGE SCALE GENOMIC DNA]</scope>
    <source>
        <strain evidence="4">DSM 11246 / JCM 15787 / PB90-1</strain>
    </source>
</reference>
<feature type="compositionally biased region" description="Low complexity" evidence="1">
    <location>
        <begin position="122"/>
        <end position="133"/>
    </location>
</feature>
<dbReference type="OrthoDB" id="199705at2"/>
<organism evidence="3 4">
    <name type="scientific">Opitutus terrae (strain DSM 11246 / JCM 15787 / PB90-1)</name>
    <dbReference type="NCBI Taxonomy" id="452637"/>
    <lineage>
        <taxon>Bacteria</taxon>
        <taxon>Pseudomonadati</taxon>
        <taxon>Verrucomicrobiota</taxon>
        <taxon>Opitutia</taxon>
        <taxon>Opitutales</taxon>
        <taxon>Opitutaceae</taxon>
        <taxon>Opitutus</taxon>
    </lineage>
</organism>
<dbReference type="Pfam" id="PF12779">
    <property type="entry name" value="WXXGXW"/>
    <property type="match status" value="3"/>
</dbReference>
<evidence type="ECO:0000313" key="3">
    <source>
        <dbReference type="EMBL" id="ACB73762.1"/>
    </source>
</evidence>
<dbReference type="HOGENOM" id="CLU_1383152_0_0_0"/>
<evidence type="ECO:0000256" key="1">
    <source>
        <dbReference type="SAM" id="MobiDB-lite"/>
    </source>
</evidence>
<evidence type="ECO:0000256" key="2">
    <source>
        <dbReference type="SAM" id="SignalP"/>
    </source>
</evidence>
<proteinExistence type="predicted"/>
<feature type="region of interest" description="Disordered" evidence="1">
    <location>
        <begin position="122"/>
        <end position="143"/>
    </location>
</feature>
<feature type="signal peptide" evidence="2">
    <location>
        <begin position="1"/>
        <end position="20"/>
    </location>
</feature>
<keyword evidence="4" id="KW-1185">Reference proteome</keyword>
<dbReference type="InterPro" id="IPR024447">
    <property type="entry name" value="YXWGXW_rpt"/>
</dbReference>
<dbReference type="KEGG" id="ote:Oter_0472"/>
<dbReference type="Proteomes" id="UP000007013">
    <property type="component" value="Chromosome"/>
</dbReference>